<evidence type="ECO:0000313" key="4">
    <source>
        <dbReference type="Proteomes" id="UP000614601"/>
    </source>
</evidence>
<accession>A0A811KHW3</accession>
<dbReference type="AlphaFoldDB" id="A0A811KHW3"/>
<keyword evidence="2" id="KW-0472">Membrane</keyword>
<sequence>MVRTRKKSETVDKKTPKKAEKVQHPKNAASKATSVKKDTKQQRTGEQRMEEQKLRRLEERNERDGIVFFKRPFLTFYYFIREVIAKVFDLLYELTHHLVLVSFVVLLLALSVYGYVTPGPHQEHIQAMEKTVLWYLWWIGLGVLSSVGFGSGLHTFLIYLGPHIAKVTLAAYECNSLDFPEPPYPSEITCPTDGSRSAFPITLWAIVSKVRWEALFWGMGTAIGELPPYFMARSARLSGHVPDDEDLEEFVAFQEEVRQNPQDLSLFDRLKLWTEQLVTRVGFFGILIFASIPNPLFDLAGMICGHSLIPFWTFFGATLIGKAIVKMHVQMLFVIVTFSEHHVEDLVNLLKKIPKYGEDLQAPFYKFLQEQKRKLHRNPGEPVEEQSQSLIQTIITYGVTLMILYFLISIVNSLAQSFHKRLCDRRRREAAQR</sequence>
<dbReference type="EMBL" id="CAJFDH010000003">
    <property type="protein sequence ID" value="CAD5214896.1"/>
    <property type="molecule type" value="Genomic_DNA"/>
</dbReference>
<evidence type="ECO:0000256" key="2">
    <source>
        <dbReference type="SAM" id="Phobius"/>
    </source>
</evidence>
<keyword evidence="4" id="KW-1185">Reference proteome</keyword>
<name>A0A811KHW3_9BILA</name>
<comment type="caution">
    <text evidence="3">The sequence shown here is derived from an EMBL/GenBank/DDBJ whole genome shotgun (WGS) entry which is preliminary data.</text>
</comment>
<organism evidence="3 4">
    <name type="scientific">Bursaphelenchus okinawaensis</name>
    <dbReference type="NCBI Taxonomy" id="465554"/>
    <lineage>
        <taxon>Eukaryota</taxon>
        <taxon>Metazoa</taxon>
        <taxon>Ecdysozoa</taxon>
        <taxon>Nematoda</taxon>
        <taxon>Chromadorea</taxon>
        <taxon>Rhabditida</taxon>
        <taxon>Tylenchina</taxon>
        <taxon>Tylenchomorpha</taxon>
        <taxon>Aphelenchoidea</taxon>
        <taxon>Aphelenchoididae</taxon>
        <taxon>Bursaphelenchus</taxon>
    </lineage>
</organism>
<gene>
    <name evidence="3" type="ORF">BOKJ2_LOCUS5822</name>
</gene>
<dbReference type="EMBL" id="CAJFCW020000003">
    <property type="protein sequence ID" value="CAG9103379.1"/>
    <property type="molecule type" value="Genomic_DNA"/>
</dbReference>
<reference evidence="3" key="1">
    <citation type="submission" date="2020-09" db="EMBL/GenBank/DDBJ databases">
        <authorList>
            <person name="Kikuchi T."/>
        </authorList>
    </citation>
    <scope>NUCLEOTIDE SEQUENCE</scope>
    <source>
        <strain evidence="3">SH1</strain>
    </source>
</reference>
<feature type="transmembrane region" description="Helical" evidence="2">
    <location>
        <begin position="136"/>
        <end position="160"/>
    </location>
</feature>
<proteinExistence type="predicted"/>
<keyword evidence="2" id="KW-1133">Transmembrane helix</keyword>
<evidence type="ECO:0008006" key="5">
    <source>
        <dbReference type="Google" id="ProtNLM"/>
    </source>
</evidence>
<feature type="compositionally biased region" description="Basic and acidic residues" evidence="1">
    <location>
        <begin position="7"/>
        <end position="23"/>
    </location>
</feature>
<feature type="transmembrane region" description="Helical" evidence="2">
    <location>
        <begin position="394"/>
        <end position="415"/>
    </location>
</feature>
<keyword evidence="2" id="KW-0812">Transmembrane</keyword>
<feature type="region of interest" description="Disordered" evidence="1">
    <location>
        <begin position="1"/>
        <end position="55"/>
    </location>
</feature>
<evidence type="ECO:0000313" key="3">
    <source>
        <dbReference type="EMBL" id="CAD5214896.1"/>
    </source>
</evidence>
<dbReference type="Proteomes" id="UP000783686">
    <property type="component" value="Unassembled WGS sequence"/>
</dbReference>
<dbReference type="Proteomes" id="UP000614601">
    <property type="component" value="Unassembled WGS sequence"/>
</dbReference>
<protein>
    <recommendedName>
        <fullName evidence="5">Vacuole membrane protein 1</fullName>
    </recommendedName>
</protein>
<feature type="compositionally biased region" description="Basic and acidic residues" evidence="1">
    <location>
        <begin position="35"/>
        <end position="55"/>
    </location>
</feature>
<feature type="transmembrane region" description="Helical" evidence="2">
    <location>
        <begin position="98"/>
        <end position="116"/>
    </location>
</feature>
<evidence type="ECO:0000256" key="1">
    <source>
        <dbReference type="SAM" id="MobiDB-lite"/>
    </source>
</evidence>
<dbReference type="OrthoDB" id="2016540at2759"/>
<feature type="transmembrane region" description="Helical" evidence="2">
    <location>
        <begin position="277"/>
        <end position="293"/>
    </location>
</feature>